<dbReference type="GO" id="GO:0005524">
    <property type="term" value="F:ATP binding"/>
    <property type="evidence" value="ECO:0007669"/>
    <property type="project" value="UniProtKB-KW"/>
</dbReference>
<evidence type="ECO:0000256" key="1">
    <source>
        <dbReference type="ARBA" id="ARBA00000085"/>
    </source>
</evidence>
<dbReference type="OrthoDB" id="9809766at2"/>
<organism evidence="16 17">
    <name type="scientific">Pseudomonas oryzihabitans</name>
    <dbReference type="NCBI Taxonomy" id="47885"/>
    <lineage>
        <taxon>Bacteria</taxon>
        <taxon>Pseudomonadati</taxon>
        <taxon>Pseudomonadota</taxon>
        <taxon>Gammaproteobacteria</taxon>
        <taxon>Pseudomonadales</taxon>
        <taxon>Pseudomonadaceae</taxon>
        <taxon>Pseudomonas</taxon>
    </lineage>
</organism>
<dbReference type="Gene3D" id="1.10.287.130">
    <property type="match status" value="1"/>
</dbReference>
<keyword evidence="12 13" id="KW-0472">Membrane</keyword>
<evidence type="ECO:0000256" key="8">
    <source>
        <dbReference type="ARBA" id="ARBA00022777"/>
    </source>
</evidence>
<keyword evidence="9" id="KW-0067">ATP-binding</keyword>
<dbReference type="InterPro" id="IPR003661">
    <property type="entry name" value="HisK_dim/P_dom"/>
</dbReference>
<keyword evidence="10 13" id="KW-1133">Transmembrane helix</keyword>
<keyword evidence="7" id="KW-0547">Nucleotide-binding</keyword>
<dbReference type="PROSITE" id="PS50885">
    <property type="entry name" value="HAMP"/>
    <property type="match status" value="1"/>
</dbReference>
<dbReference type="RefSeq" id="WP_059313151.1">
    <property type="nucleotide sequence ID" value="NZ_CP013987.1"/>
</dbReference>
<dbReference type="Gene3D" id="3.30.565.10">
    <property type="entry name" value="Histidine kinase-like ATPase, C-terminal domain"/>
    <property type="match status" value="1"/>
</dbReference>
<dbReference type="EMBL" id="CP013987">
    <property type="protein sequence ID" value="ALZ82846.1"/>
    <property type="molecule type" value="Genomic_DNA"/>
</dbReference>
<dbReference type="InterPro" id="IPR013727">
    <property type="entry name" value="2CSK_N"/>
</dbReference>
<keyword evidence="6 13" id="KW-0812">Transmembrane</keyword>
<dbReference type="GO" id="GO:0000155">
    <property type="term" value="F:phosphorelay sensor kinase activity"/>
    <property type="evidence" value="ECO:0007669"/>
    <property type="project" value="InterPro"/>
</dbReference>
<dbReference type="Pfam" id="PF08521">
    <property type="entry name" value="2CSK_N"/>
    <property type="match status" value="1"/>
</dbReference>
<evidence type="ECO:0000256" key="13">
    <source>
        <dbReference type="SAM" id="Phobius"/>
    </source>
</evidence>
<dbReference type="InterPro" id="IPR036890">
    <property type="entry name" value="HATPase_C_sf"/>
</dbReference>
<reference evidence="16 17" key="1">
    <citation type="submission" date="2016-01" db="EMBL/GenBank/DDBJ databases">
        <title>Annotation of Pseudomonas oryzihabitans USDA-ARS-USMARC-56511.</title>
        <authorList>
            <person name="Harhay G.P."/>
            <person name="Harhay D.M."/>
            <person name="Smith T.P.L."/>
            <person name="Bono J.L."/>
            <person name="Heaton M.P."/>
            <person name="Clawson M.L."/>
            <person name="Chitko-Mckown C.G."/>
            <person name="Capik S.F."/>
            <person name="DeDonder K.D."/>
            <person name="Apley M.D."/>
            <person name="Lubbers B.V."/>
            <person name="White B.J."/>
            <person name="Larson R.L."/>
        </authorList>
    </citation>
    <scope>NUCLEOTIDE SEQUENCE [LARGE SCALE GENOMIC DNA]</scope>
    <source>
        <strain evidence="16 17">USDA-ARS-USMARC-56511</strain>
    </source>
</reference>
<dbReference type="Pfam" id="PF00512">
    <property type="entry name" value="HisKA"/>
    <property type="match status" value="1"/>
</dbReference>
<dbReference type="SUPFAM" id="SSF55874">
    <property type="entry name" value="ATPase domain of HSP90 chaperone/DNA topoisomerase II/histidine kinase"/>
    <property type="match status" value="1"/>
</dbReference>
<evidence type="ECO:0000313" key="17">
    <source>
        <dbReference type="Proteomes" id="UP000064137"/>
    </source>
</evidence>
<comment type="catalytic activity">
    <reaction evidence="1">
        <text>ATP + protein L-histidine = ADP + protein N-phospho-L-histidine.</text>
        <dbReference type="EC" id="2.7.13.3"/>
    </reaction>
</comment>
<keyword evidence="8 16" id="KW-0418">Kinase</keyword>
<evidence type="ECO:0000256" key="3">
    <source>
        <dbReference type="ARBA" id="ARBA00012438"/>
    </source>
</evidence>
<name>A0A0U4NX93_9PSED</name>
<dbReference type="Pfam" id="PF02518">
    <property type="entry name" value="HATPase_c"/>
    <property type="match status" value="1"/>
</dbReference>
<dbReference type="InterPro" id="IPR003594">
    <property type="entry name" value="HATPase_dom"/>
</dbReference>
<evidence type="ECO:0000256" key="10">
    <source>
        <dbReference type="ARBA" id="ARBA00022989"/>
    </source>
</evidence>
<dbReference type="InterPro" id="IPR036097">
    <property type="entry name" value="HisK_dim/P_sf"/>
</dbReference>
<dbReference type="InterPro" id="IPR050428">
    <property type="entry name" value="TCS_sensor_his_kinase"/>
</dbReference>
<evidence type="ECO:0000256" key="7">
    <source>
        <dbReference type="ARBA" id="ARBA00022741"/>
    </source>
</evidence>
<dbReference type="InterPro" id="IPR005467">
    <property type="entry name" value="His_kinase_dom"/>
</dbReference>
<evidence type="ECO:0000313" key="16">
    <source>
        <dbReference type="EMBL" id="ALZ82846.1"/>
    </source>
</evidence>
<dbReference type="InterPro" id="IPR003660">
    <property type="entry name" value="HAMP_dom"/>
</dbReference>
<evidence type="ECO:0000256" key="11">
    <source>
        <dbReference type="ARBA" id="ARBA00023012"/>
    </source>
</evidence>
<evidence type="ECO:0000256" key="9">
    <source>
        <dbReference type="ARBA" id="ARBA00022840"/>
    </source>
</evidence>
<dbReference type="CDD" id="cd00082">
    <property type="entry name" value="HisKA"/>
    <property type="match status" value="1"/>
</dbReference>
<keyword evidence="5" id="KW-0808">Transferase</keyword>
<evidence type="ECO:0000259" key="15">
    <source>
        <dbReference type="PROSITE" id="PS50885"/>
    </source>
</evidence>
<dbReference type="CDD" id="cd00075">
    <property type="entry name" value="HATPase"/>
    <property type="match status" value="1"/>
</dbReference>
<sequence>MTSIRRRTVGLVLSLLLIGTLLIALINVHDSQREIGEIYDAQLAQSARILQGMLRAAPRGEGRLALHASVTQALAEAAESPYGHRYEAKMAFQAWNAHGEPLMRSPSAPAFAMPTTPGFTELNLEGEAWYGFLLPDPKHDLMLWVGERDEVRADLVRRILRHTLTPHLVGLVVLSLLAWLAIGWGLRPLRRMAGLIRHRDPESLQPLQLDPLPRELEPMQAALNRLLLQIEQLLQRERRFIADAAHELRTPLAVLRLHAQNALSAQTMPARDEALKFVVSGTDRLTRVVNQLLILARLEPRPSWSAEQRFDLSTALSATLEELGPWILDKGLDLSLDAEATQVQVHGDSAMLGIALQNLLTNAVNVSPPGGEVRVRLEVTAHWAEIQILDQGPGIPVEILPRLFERFYSSGAANGAGLGLSIVQTVAQHLDGRIELSNRPEGGACARLGLPVLPGPG</sequence>
<proteinExistence type="predicted"/>
<keyword evidence="4" id="KW-0597">Phosphoprotein</keyword>
<dbReference type="SMART" id="SM00388">
    <property type="entry name" value="HisKA"/>
    <property type="match status" value="1"/>
</dbReference>
<dbReference type="PANTHER" id="PTHR45436:SF14">
    <property type="entry name" value="SENSOR PROTEIN QSEC"/>
    <property type="match status" value="1"/>
</dbReference>
<keyword evidence="11" id="KW-0902">Two-component regulatory system</keyword>
<dbReference type="Proteomes" id="UP000064137">
    <property type="component" value="Chromosome"/>
</dbReference>
<dbReference type="AlphaFoldDB" id="A0A0U4NX93"/>
<gene>
    <name evidence="16" type="ORF">APT59_00985</name>
</gene>
<dbReference type="PROSITE" id="PS50109">
    <property type="entry name" value="HIS_KIN"/>
    <property type="match status" value="1"/>
</dbReference>
<evidence type="ECO:0000256" key="6">
    <source>
        <dbReference type="ARBA" id="ARBA00022692"/>
    </source>
</evidence>
<feature type="domain" description="Histidine kinase" evidence="14">
    <location>
        <begin position="243"/>
        <end position="454"/>
    </location>
</feature>
<dbReference type="PANTHER" id="PTHR45436">
    <property type="entry name" value="SENSOR HISTIDINE KINASE YKOH"/>
    <property type="match status" value="1"/>
</dbReference>
<evidence type="ECO:0000259" key="14">
    <source>
        <dbReference type="PROSITE" id="PS50109"/>
    </source>
</evidence>
<evidence type="ECO:0000256" key="5">
    <source>
        <dbReference type="ARBA" id="ARBA00022679"/>
    </source>
</evidence>
<evidence type="ECO:0000256" key="4">
    <source>
        <dbReference type="ARBA" id="ARBA00022553"/>
    </source>
</evidence>
<accession>A0A0U4NX93</accession>
<dbReference type="EC" id="2.7.13.3" evidence="3"/>
<dbReference type="SUPFAM" id="SSF47384">
    <property type="entry name" value="Homodimeric domain of signal transducing histidine kinase"/>
    <property type="match status" value="1"/>
</dbReference>
<dbReference type="KEGG" id="por:APT59_00985"/>
<feature type="transmembrane region" description="Helical" evidence="13">
    <location>
        <begin position="168"/>
        <end position="189"/>
    </location>
</feature>
<dbReference type="PRINTS" id="PR00344">
    <property type="entry name" value="BCTRLSENSOR"/>
</dbReference>
<feature type="domain" description="HAMP" evidence="15">
    <location>
        <begin position="183"/>
        <end position="235"/>
    </location>
</feature>
<comment type="subcellular location">
    <subcellularLocation>
        <location evidence="2">Membrane</location>
        <topology evidence="2">Multi-pass membrane protein</topology>
    </subcellularLocation>
</comment>
<evidence type="ECO:0000256" key="2">
    <source>
        <dbReference type="ARBA" id="ARBA00004141"/>
    </source>
</evidence>
<protein>
    <recommendedName>
        <fullName evidence="3">histidine kinase</fullName>
        <ecNumber evidence="3">2.7.13.3</ecNumber>
    </recommendedName>
</protein>
<dbReference type="InterPro" id="IPR004358">
    <property type="entry name" value="Sig_transdc_His_kin-like_C"/>
</dbReference>
<dbReference type="GO" id="GO:0005886">
    <property type="term" value="C:plasma membrane"/>
    <property type="evidence" value="ECO:0007669"/>
    <property type="project" value="TreeGrafter"/>
</dbReference>
<evidence type="ECO:0000256" key="12">
    <source>
        <dbReference type="ARBA" id="ARBA00023136"/>
    </source>
</evidence>
<dbReference type="SMART" id="SM00387">
    <property type="entry name" value="HATPase_c"/>
    <property type="match status" value="1"/>
</dbReference>